<feature type="region of interest" description="Disordered" evidence="1">
    <location>
        <begin position="1"/>
        <end position="63"/>
    </location>
</feature>
<feature type="compositionally biased region" description="Basic and acidic residues" evidence="1">
    <location>
        <begin position="18"/>
        <end position="32"/>
    </location>
</feature>
<accession>M3Z1N0</accession>
<proteinExistence type="predicted"/>
<organism evidence="2">
    <name type="scientific">Mustela putorius furo</name>
    <name type="common">European domestic ferret</name>
    <name type="synonym">Mustela furo</name>
    <dbReference type="NCBI Taxonomy" id="9669"/>
    <lineage>
        <taxon>Eukaryota</taxon>
        <taxon>Metazoa</taxon>
        <taxon>Chordata</taxon>
        <taxon>Craniata</taxon>
        <taxon>Vertebrata</taxon>
        <taxon>Euteleostomi</taxon>
        <taxon>Mammalia</taxon>
        <taxon>Eutheria</taxon>
        <taxon>Laurasiatheria</taxon>
        <taxon>Carnivora</taxon>
        <taxon>Caniformia</taxon>
        <taxon>Musteloidea</taxon>
        <taxon>Mustelidae</taxon>
        <taxon>Mustelinae</taxon>
        <taxon>Mustela</taxon>
    </lineage>
</organism>
<dbReference type="EMBL" id="AEYP01020256">
    <property type="status" value="NOT_ANNOTATED_CDS"/>
    <property type="molecule type" value="Genomic_DNA"/>
</dbReference>
<dbReference type="AlphaFoldDB" id="M3Z1N0"/>
<reference evidence="2" key="1">
    <citation type="submission" date="2024-06" db="UniProtKB">
        <authorList>
            <consortium name="Ensembl"/>
        </authorList>
    </citation>
    <scope>IDENTIFICATION</scope>
</reference>
<sequence length="63" mass="7122">SDRRPHPALDPTFLGSHRLWERVTSKRPEGSRRLRPSGPEAGKASSPKGSPSQKQTLFLERMR</sequence>
<dbReference type="HOGENOM" id="CLU_2891794_0_0_1"/>
<evidence type="ECO:0000313" key="2">
    <source>
        <dbReference type="Ensembl" id="ENSMPUP00000017492.1"/>
    </source>
</evidence>
<feature type="compositionally biased region" description="Polar residues" evidence="1">
    <location>
        <begin position="47"/>
        <end position="56"/>
    </location>
</feature>
<name>M3Z1N0_MUSPF</name>
<dbReference type="Ensembl" id="ENSMPUT00000017751.1">
    <property type="protein sequence ID" value="ENSMPUP00000017492.1"/>
    <property type="gene ID" value="ENSMPUG00000017605.1"/>
</dbReference>
<evidence type="ECO:0000256" key="1">
    <source>
        <dbReference type="SAM" id="MobiDB-lite"/>
    </source>
</evidence>
<dbReference type="InParanoid" id="M3Z1N0"/>
<protein>
    <submittedName>
        <fullName evidence="2">Uncharacterized protein</fullName>
    </submittedName>
</protein>